<accession>A0AAV7RHS2</accession>
<comment type="caution">
    <text evidence="1">The sequence shown here is derived from an EMBL/GenBank/DDBJ whole genome shotgun (WGS) entry which is preliminary data.</text>
</comment>
<name>A0AAV7RHS2_PLEWA</name>
<protein>
    <submittedName>
        <fullName evidence="1">Uncharacterized protein</fullName>
    </submittedName>
</protein>
<reference evidence="1" key="1">
    <citation type="journal article" date="2022" name="bioRxiv">
        <title>Sequencing and chromosome-scale assembly of the giantPleurodeles waltlgenome.</title>
        <authorList>
            <person name="Brown T."/>
            <person name="Elewa A."/>
            <person name="Iarovenko S."/>
            <person name="Subramanian E."/>
            <person name="Araus A.J."/>
            <person name="Petzold A."/>
            <person name="Susuki M."/>
            <person name="Suzuki K.-i.T."/>
            <person name="Hayashi T."/>
            <person name="Toyoda A."/>
            <person name="Oliveira C."/>
            <person name="Osipova E."/>
            <person name="Leigh N.D."/>
            <person name="Simon A."/>
            <person name="Yun M.H."/>
        </authorList>
    </citation>
    <scope>NUCLEOTIDE SEQUENCE</scope>
    <source>
        <strain evidence="1">20211129_DDA</strain>
        <tissue evidence="1">Liver</tissue>
    </source>
</reference>
<evidence type="ECO:0000313" key="1">
    <source>
        <dbReference type="EMBL" id="KAJ1152399.1"/>
    </source>
</evidence>
<gene>
    <name evidence="1" type="ORF">NDU88_005174</name>
</gene>
<dbReference type="AlphaFoldDB" id="A0AAV7RHS2"/>
<dbReference type="EMBL" id="JANPWB010000009">
    <property type="protein sequence ID" value="KAJ1152399.1"/>
    <property type="molecule type" value="Genomic_DNA"/>
</dbReference>
<proteinExistence type="predicted"/>
<evidence type="ECO:0000313" key="2">
    <source>
        <dbReference type="Proteomes" id="UP001066276"/>
    </source>
</evidence>
<dbReference type="Proteomes" id="UP001066276">
    <property type="component" value="Chromosome 5"/>
</dbReference>
<keyword evidence="2" id="KW-1185">Reference proteome</keyword>
<organism evidence="1 2">
    <name type="scientific">Pleurodeles waltl</name>
    <name type="common">Iberian ribbed newt</name>
    <dbReference type="NCBI Taxonomy" id="8319"/>
    <lineage>
        <taxon>Eukaryota</taxon>
        <taxon>Metazoa</taxon>
        <taxon>Chordata</taxon>
        <taxon>Craniata</taxon>
        <taxon>Vertebrata</taxon>
        <taxon>Euteleostomi</taxon>
        <taxon>Amphibia</taxon>
        <taxon>Batrachia</taxon>
        <taxon>Caudata</taxon>
        <taxon>Salamandroidea</taxon>
        <taxon>Salamandridae</taxon>
        <taxon>Pleurodelinae</taxon>
        <taxon>Pleurodeles</taxon>
    </lineage>
</organism>
<sequence length="89" mass="9998">MVSTEVTLVRVDFCNINTRLKEAEDPLSALQTETATLRRQVRKLSATTELLGVKLEDYEGLLRRNNIRLVGIPEKAKGPATDLFVEDLI</sequence>